<dbReference type="Pfam" id="PF13095">
    <property type="entry name" value="FTA2"/>
    <property type="match status" value="1"/>
</dbReference>
<dbReference type="SUPFAM" id="SSF53383">
    <property type="entry name" value="PLP-dependent transferases"/>
    <property type="match status" value="2"/>
</dbReference>
<evidence type="ECO:0000259" key="2">
    <source>
        <dbReference type="Pfam" id="PF00155"/>
    </source>
</evidence>
<keyword evidence="4" id="KW-1185">Reference proteome</keyword>
<accession>A0AA38Y648</accession>
<dbReference type="CDD" id="cd00609">
    <property type="entry name" value="AAT_like"/>
    <property type="match status" value="1"/>
</dbReference>
<evidence type="ECO:0000313" key="3">
    <source>
        <dbReference type="EMBL" id="KAJ9636912.1"/>
    </source>
</evidence>
<dbReference type="InterPro" id="IPR004839">
    <property type="entry name" value="Aminotransferase_I/II_large"/>
</dbReference>
<name>A0AA38Y648_9EURO</name>
<keyword evidence="3" id="KW-0032">Aminotransferase</keyword>
<proteinExistence type="predicted"/>
<dbReference type="AlphaFoldDB" id="A0AA38Y648"/>
<feature type="compositionally biased region" description="Low complexity" evidence="1">
    <location>
        <begin position="305"/>
        <end position="315"/>
    </location>
</feature>
<dbReference type="Gene3D" id="3.90.1150.10">
    <property type="entry name" value="Aspartate Aminotransferase, domain 1"/>
    <property type="match status" value="2"/>
</dbReference>
<gene>
    <name evidence="3" type="primary">YEY2_1</name>
    <name evidence="3" type="ORF">H2204_005058</name>
</gene>
<sequence length="802" mass="89122">MVVETSNTAALAHIDLQKGWPTPRLLPRGPLLEAAEATLSDPKRATEAMLYGPNIGDPALRKECAEWLSRLYRSRSPPAGTVNVDNSSTTTTSVPISPERICITAGASGNLACIMAAFSDPVYTRRVWMVEPTYFLACTVFDDAGFQGRLVGVPEDADGMDVDRLRSMIEVVDGEEKSKQGASCVKETANGEQEIKQDRSWADGTVAGVKEIEQAPSLASFKRSPQYPKLYRHIIYLVPTFSNPSSKTYPLERREALVRLAREKDALLITDDCYDFLSWSVETRLAQTNGSSLGASPTLFPPPTNGSSSSNSSRTYPPPPPPPRLVDVDSSLPGGDLEWGNAVSNGSFSKVVGPGMRCGWAEATPKFILRLNRVGATLSGGAPGQFSSTLIEHLLRTGALEGHIRNVLIPLYQHRSAILRQAIHEYLEPLGVKIDTGAPYKVDRPDRTGEEEEEEEVFGGFFLYILFPEGIRSDEVARIALDEYNLRILSSGMMATASCKRKFPLDPPPPQEHPHKRLSLGSPRSWEEEFFANSPGIPDWIWASDVDREPLRFHETLLELVRPFNHPVPDAPAQVWLARGETGFYAVKLFKPYTDDDAKAQAARLSDPKPSLQKVRHDFSPFALETRAYERIRKFCPASQQSFFRRYHGTIEIPASLLGRSSVRTSRRQGIVFDVLTIGLEGRRLHSAGVVDDSAPHAEALRTELAKLDVSPFEKKWYSSVLNDRLRMAMSAHALGVLHGDIKPDCFGLPNSPHDIALHDFSRAYTFTRERPYAMNGILRLRTFKHAVEVERRNIRSCVLEM</sequence>
<keyword evidence="3" id="KW-0808">Transferase</keyword>
<dbReference type="EMBL" id="JAPDRN010000027">
    <property type="protein sequence ID" value="KAJ9636912.1"/>
    <property type="molecule type" value="Genomic_DNA"/>
</dbReference>
<dbReference type="PANTHER" id="PTHR42858:SF1">
    <property type="entry name" value="LD15494P"/>
    <property type="match status" value="1"/>
</dbReference>
<dbReference type="Gene3D" id="3.40.640.10">
    <property type="entry name" value="Type I PLP-dependent aspartate aminotransferase-like (Major domain)"/>
    <property type="match status" value="2"/>
</dbReference>
<dbReference type="PANTHER" id="PTHR42858">
    <property type="entry name" value="AMINOTRANSFERASE"/>
    <property type="match status" value="1"/>
</dbReference>
<dbReference type="GO" id="GO:0047536">
    <property type="term" value="F:2-aminoadipate transaminase activity"/>
    <property type="evidence" value="ECO:0007669"/>
    <property type="project" value="TreeGrafter"/>
</dbReference>
<dbReference type="InterPro" id="IPR015421">
    <property type="entry name" value="PyrdxlP-dep_Trfase_major"/>
</dbReference>
<evidence type="ECO:0000256" key="1">
    <source>
        <dbReference type="SAM" id="MobiDB-lite"/>
    </source>
</evidence>
<dbReference type="GO" id="GO:0030170">
    <property type="term" value="F:pyridoxal phosphate binding"/>
    <property type="evidence" value="ECO:0007669"/>
    <property type="project" value="InterPro"/>
</dbReference>
<dbReference type="InterPro" id="IPR025213">
    <property type="entry name" value="Sim4_Fta2"/>
</dbReference>
<dbReference type="Proteomes" id="UP001172681">
    <property type="component" value="Unassembled WGS sequence"/>
</dbReference>
<organism evidence="3 4">
    <name type="scientific">Knufia peltigerae</name>
    <dbReference type="NCBI Taxonomy" id="1002370"/>
    <lineage>
        <taxon>Eukaryota</taxon>
        <taxon>Fungi</taxon>
        <taxon>Dikarya</taxon>
        <taxon>Ascomycota</taxon>
        <taxon>Pezizomycotina</taxon>
        <taxon>Eurotiomycetes</taxon>
        <taxon>Chaetothyriomycetidae</taxon>
        <taxon>Chaetothyriales</taxon>
        <taxon>Trichomeriaceae</taxon>
        <taxon>Knufia</taxon>
    </lineage>
</organism>
<reference evidence="3" key="1">
    <citation type="submission" date="2022-10" db="EMBL/GenBank/DDBJ databases">
        <title>Culturing micro-colonial fungi from biological soil crusts in the Mojave desert and describing Neophaeococcomyces mojavensis, and introducing the new genera and species Taxawa tesnikishii.</title>
        <authorList>
            <person name="Kurbessoian T."/>
            <person name="Stajich J.E."/>
        </authorList>
    </citation>
    <scope>NUCLEOTIDE SEQUENCE</scope>
    <source>
        <strain evidence="3">TK_35</strain>
    </source>
</reference>
<feature type="domain" description="Aminotransferase class I/classII large" evidence="2">
    <location>
        <begin position="34"/>
        <end position="375"/>
    </location>
</feature>
<protein>
    <submittedName>
        <fullName evidence="3">Valine--pyruvate aminotransferase</fullName>
    </submittedName>
</protein>
<evidence type="ECO:0000313" key="4">
    <source>
        <dbReference type="Proteomes" id="UP001172681"/>
    </source>
</evidence>
<feature type="region of interest" description="Disordered" evidence="1">
    <location>
        <begin position="290"/>
        <end position="331"/>
    </location>
</feature>
<dbReference type="InterPro" id="IPR015422">
    <property type="entry name" value="PyrdxlP-dep_Trfase_small"/>
</dbReference>
<comment type="caution">
    <text evidence="3">The sequence shown here is derived from an EMBL/GenBank/DDBJ whole genome shotgun (WGS) entry which is preliminary data.</text>
</comment>
<dbReference type="Pfam" id="PF00155">
    <property type="entry name" value="Aminotran_1_2"/>
    <property type="match status" value="1"/>
</dbReference>
<dbReference type="InterPro" id="IPR015424">
    <property type="entry name" value="PyrdxlP-dep_Trfase"/>
</dbReference>